<name>A0A6J4VFE8_9DEIN</name>
<proteinExistence type="predicted"/>
<protein>
    <recommendedName>
        <fullName evidence="1">VOC domain-containing protein</fullName>
    </recommendedName>
</protein>
<dbReference type="InterPro" id="IPR029068">
    <property type="entry name" value="Glyas_Bleomycin-R_OHBP_Dase"/>
</dbReference>
<dbReference type="Pfam" id="PF00903">
    <property type="entry name" value="Glyoxalase"/>
    <property type="match status" value="1"/>
</dbReference>
<dbReference type="Gene3D" id="3.10.180.10">
    <property type="entry name" value="2,3-Dihydroxybiphenyl 1,2-Dioxygenase, domain 1"/>
    <property type="match status" value="1"/>
</dbReference>
<sequence length="119" mass="13713">MKLNHINLTVTDVPATVALFEKYFGLHRTAMDNANMAFMRDDNDAFISMFKGSDVSYPGMFHIGFTQETEEQVNTIYRQLVVDGFAPTAPREDHGRWTFYLQSPGGVVIEVQKFHRSWY</sequence>
<organism evidence="2">
    <name type="scientific">uncultured Truepera sp</name>
    <dbReference type="NCBI Taxonomy" id="543023"/>
    <lineage>
        <taxon>Bacteria</taxon>
        <taxon>Thermotogati</taxon>
        <taxon>Deinococcota</taxon>
        <taxon>Deinococci</taxon>
        <taxon>Trueperales</taxon>
        <taxon>Trueperaceae</taxon>
        <taxon>Truepera</taxon>
        <taxon>environmental samples</taxon>
    </lineage>
</organism>
<dbReference type="PANTHER" id="PTHR36113">
    <property type="entry name" value="LYASE, PUTATIVE-RELATED-RELATED"/>
    <property type="match status" value="1"/>
</dbReference>
<dbReference type="InterPro" id="IPR037523">
    <property type="entry name" value="VOC_core"/>
</dbReference>
<dbReference type="AlphaFoldDB" id="A0A6J4VFE8"/>
<dbReference type="SUPFAM" id="SSF54593">
    <property type="entry name" value="Glyoxalase/Bleomycin resistance protein/Dihydroxybiphenyl dioxygenase"/>
    <property type="match status" value="1"/>
</dbReference>
<dbReference type="InterPro" id="IPR004360">
    <property type="entry name" value="Glyas_Fos-R_dOase_dom"/>
</dbReference>
<feature type="domain" description="VOC" evidence="1">
    <location>
        <begin position="2"/>
        <end position="114"/>
    </location>
</feature>
<dbReference type="PROSITE" id="PS51819">
    <property type="entry name" value="VOC"/>
    <property type="match status" value="1"/>
</dbReference>
<dbReference type="InterPro" id="IPR051332">
    <property type="entry name" value="Fosfomycin_Res_Enzymes"/>
</dbReference>
<accession>A0A6J4VFE8</accession>
<dbReference type="CDD" id="cd06587">
    <property type="entry name" value="VOC"/>
    <property type="match status" value="1"/>
</dbReference>
<dbReference type="PANTHER" id="PTHR36113:SF3">
    <property type="entry name" value="SLL5075 PROTEIN"/>
    <property type="match status" value="1"/>
</dbReference>
<evidence type="ECO:0000313" key="2">
    <source>
        <dbReference type="EMBL" id="CAA9574168.1"/>
    </source>
</evidence>
<evidence type="ECO:0000259" key="1">
    <source>
        <dbReference type="PROSITE" id="PS51819"/>
    </source>
</evidence>
<reference evidence="2" key="1">
    <citation type="submission" date="2020-02" db="EMBL/GenBank/DDBJ databases">
        <authorList>
            <person name="Meier V. D."/>
        </authorList>
    </citation>
    <scope>NUCLEOTIDE SEQUENCE</scope>
    <source>
        <strain evidence="2">AVDCRST_MAG86</strain>
    </source>
</reference>
<dbReference type="EMBL" id="CADCWP010000160">
    <property type="protein sequence ID" value="CAA9574168.1"/>
    <property type="molecule type" value="Genomic_DNA"/>
</dbReference>
<gene>
    <name evidence="2" type="ORF">AVDCRST_MAG86-1992</name>
</gene>